<dbReference type="InterPro" id="IPR015424">
    <property type="entry name" value="PyrdxlP-dep_Trfase"/>
</dbReference>
<proteinExistence type="inferred from homology"/>
<keyword evidence="9" id="KW-1185">Reference proteome</keyword>
<dbReference type="HOGENOM" id="CLU_017584_0_6_10"/>
<accession>A0A098C3C7</accession>
<dbReference type="EMBL" id="LN515532">
    <property type="protein sequence ID" value="CEA16412.1"/>
    <property type="molecule type" value="Genomic_DNA"/>
</dbReference>
<comment type="cofactor">
    <cofactor evidence="1">
        <name>pyridoxal 5'-phosphate</name>
        <dbReference type="ChEBI" id="CHEBI:597326"/>
    </cofactor>
</comment>
<evidence type="ECO:0000259" key="7">
    <source>
        <dbReference type="Pfam" id="PF00155"/>
    </source>
</evidence>
<dbReference type="PANTHER" id="PTHR42790:SF19">
    <property type="entry name" value="KYNURENINE_ALPHA-AMINOADIPATE AMINOTRANSFERASE, MITOCHONDRIAL"/>
    <property type="match status" value="1"/>
</dbReference>
<evidence type="ECO:0000313" key="8">
    <source>
        <dbReference type="EMBL" id="CEA16412.1"/>
    </source>
</evidence>
<gene>
    <name evidence="8" type="ORF">ING2E5B_1665</name>
</gene>
<dbReference type="PANTHER" id="PTHR42790">
    <property type="entry name" value="AMINOTRANSFERASE"/>
    <property type="match status" value="1"/>
</dbReference>
<evidence type="ECO:0000256" key="3">
    <source>
        <dbReference type="ARBA" id="ARBA00011738"/>
    </source>
</evidence>
<dbReference type="InterPro" id="IPR004839">
    <property type="entry name" value="Aminotransferase_I/II_large"/>
</dbReference>
<dbReference type="Gene3D" id="3.90.1150.10">
    <property type="entry name" value="Aspartate Aminotransferase, domain 1"/>
    <property type="match status" value="1"/>
</dbReference>
<dbReference type="Proteomes" id="UP000032417">
    <property type="component" value="Chromosome 1"/>
</dbReference>
<dbReference type="InterPro" id="IPR015422">
    <property type="entry name" value="PyrdxlP-dep_Trfase_small"/>
</dbReference>
<dbReference type="InterPro" id="IPR050859">
    <property type="entry name" value="Class-I_PLP-dep_aminotransf"/>
</dbReference>
<protein>
    <submittedName>
        <fullName evidence="8">GntR family transcriptional regulator</fullName>
    </submittedName>
</protein>
<keyword evidence="4" id="KW-0032">Aminotransferase</keyword>
<evidence type="ECO:0000256" key="1">
    <source>
        <dbReference type="ARBA" id="ARBA00001933"/>
    </source>
</evidence>
<dbReference type="CDD" id="cd00609">
    <property type="entry name" value="AAT_like"/>
    <property type="match status" value="1"/>
</dbReference>
<feature type="domain" description="Aminotransferase class I/classII large" evidence="7">
    <location>
        <begin position="55"/>
        <end position="386"/>
    </location>
</feature>
<evidence type="ECO:0000256" key="2">
    <source>
        <dbReference type="ARBA" id="ARBA00007441"/>
    </source>
</evidence>
<comment type="subunit">
    <text evidence="3">Homodimer.</text>
</comment>
<dbReference type="STRING" id="1562970.ING2E5B_1665"/>
<dbReference type="InterPro" id="IPR015421">
    <property type="entry name" value="PyrdxlP-dep_Trfase_major"/>
</dbReference>
<dbReference type="GO" id="GO:0008483">
    <property type="term" value="F:transaminase activity"/>
    <property type="evidence" value="ECO:0007669"/>
    <property type="project" value="UniProtKB-KW"/>
</dbReference>
<dbReference type="Pfam" id="PF00155">
    <property type="entry name" value="Aminotran_1_2"/>
    <property type="match status" value="1"/>
</dbReference>
<name>A0A098C3C7_9BACT</name>
<dbReference type="GO" id="GO:1901605">
    <property type="term" value="P:alpha-amino acid metabolic process"/>
    <property type="evidence" value="ECO:0007669"/>
    <property type="project" value="TreeGrafter"/>
</dbReference>
<dbReference type="Gene3D" id="3.40.640.10">
    <property type="entry name" value="Type I PLP-dependent aspartate aminotransferase-like (Major domain)"/>
    <property type="match status" value="1"/>
</dbReference>
<comment type="similarity">
    <text evidence="2">Belongs to the class-I pyridoxal-phosphate-dependent aminotransferase family.</text>
</comment>
<dbReference type="GO" id="GO:0030170">
    <property type="term" value="F:pyridoxal phosphate binding"/>
    <property type="evidence" value="ECO:0007669"/>
    <property type="project" value="InterPro"/>
</dbReference>
<evidence type="ECO:0000256" key="6">
    <source>
        <dbReference type="ARBA" id="ARBA00022898"/>
    </source>
</evidence>
<dbReference type="KEGG" id="pbt:ING2E5B_1665"/>
<evidence type="ECO:0000256" key="4">
    <source>
        <dbReference type="ARBA" id="ARBA00022576"/>
    </source>
</evidence>
<organism evidence="8 9">
    <name type="scientific">Fermentimonas caenicola</name>
    <dbReference type="NCBI Taxonomy" id="1562970"/>
    <lineage>
        <taxon>Bacteria</taxon>
        <taxon>Pseudomonadati</taxon>
        <taxon>Bacteroidota</taxon>
        <taxon>Bacteroidia</taxon>
        <taxon>Bacteroidales</taxon>
        <taxon>Dysgonomonadaceae</taxon>
        <taxon>Fermentimonas</taxon>
    </lineage>
</organism>
<sequence>MTRFSSSVAELRSSEIRDLMSLATSPDMISFAGGMPGNELFPLNKIDKILNSLCEKEKQVALQYGPTTGLPTLLESLSEWLEKKGLPVKSNKLIITTGSLQAINILAKAFLDPGDSVLVETPSFIGALSAFRSYQANLVTVPLNGDGMDIKLLKDRINSSSVKPKFLYYSPNFHNPAGIVYSEEVKKEMIDVLRNQEIPIIEDDVYSDLYFFEEDRPKMKLIKSMDPEGIDVCFTGSFSKILGPGLRLGWMLVPDNIYQKCELIKQSIDACSPSISQVVADKFIREGHIDAYISEVREEYKKRGLAMIDTLEKCLPESVSFEKPRGGFYTWLQLPEGCDATDVLKKSIEKGVVFVTGKTFDPDGIKNDHIRVSFCNTDVETIKKGVPVIAEAIRVIMNLA</sequence>
<dbReference type="AlphaFoldDB" id="A0A098C3C7"/>
<reference evidence="8 9" key="1">
    <citation type="submission" date="2014-08" db="EMBL/GenBank/DDBJ databases">
        <authorList>
            <person name="Wibberg D."/>
        </authorList>
    </citation>
    <scope>NUCLEOTIDE SEQUENCE [LARGE SCALE GENOMIC DNA]</scope>
    <source>
        <strain evidence="9">ING2-E5B</strain>
    </source>
</reference>
<evidence type="ECO:0000256" key="5">
    <source>
        <dbReference type="ARBA" id="ARBA00022679"/>
    </source>
</evidence>
<keyword evidence="6" id="KW-0663">Pyridoxal phosphate</keyword>
<dbReference type="SUPFAM" id="SSF53383">
    <property type="entry name" value="PLP-dependent transferases"/>
    <property type="match status" value="1"/>
</dbReference>
<dbReference type="FunFam" id="3.40.640.10:FF:000053">
    <property type="entry name" value="Aminotransferase, class I"/>
    <property type="match status" value="1"/>
</dbReference>
<dbReference type="OrthoDB" id="594134at2"/>
<evidence type="ECO:0000313" key="9">
    <source>
        <dbReference type="Proteomes" id="UP000032417"/>
    </source>
</evidence>
<keyword evidence="5" id="KW-0808">Transferase</keyword>